<keyword evidence="2" id="KW-1185">Reference proteome</keyword>
<evidence type="ECO:0000313" key="1">
    <source>
        <dbReference type="EMBL" id="ERL10598.1"/>
    </source>
</evidence>
<proteinExistence type="predicted"/>
<reference evidence="1 2" key="1">
    <citation type="submission" date="2013-08" db="EMBL/GenBank/DDBJ databases">
        <authorList>
            <person name="Durkin A.S."/>
            <person name="Haft D.R."/>
            <person name="McCorrison J."/>
            <person name="Torralba M."/>
            <person name="Gillis M."/>
            <person name="Haft D.H."/>
            <person name="Methe B."/>
            <person name="Sutton G."/>
            <person name="Nelson K.E."/>
        </authorList>
    </citation>
    <scope>NUCLEOTIDE SEQUENCE [LARGE SCALE GENOMIC DNA]</scope>
    <source>
        <strain evidence="1 2">F0195</strain>
    </source>
</reference>
<dbReference type="Proteomes" id="UP000016638">
    <property type="component" value="Unassembled WGS sequence"/>
</dbReference>
<gene>
    <name evidence="1" type="ORF">HMPREF1316_1083</name>
</gene>
<name>U2TX30_9ACTN</name>
<accession>U2TX30</accession>
<organism evidence="1 2">
    <name type="scientific">Olsenella profusa F0195</name>
    <dbReference type="NCBI Taxonomy" id="1125712"/>
    <lineage>
        <taxon>Bacteria</taxon>
        <taxon>Bacillati</taxon>
        <taxon>Actinomycetota</taxon>
        <taxon>Coriobacteriia</taxon>
        <taxon>Coriobacteriales</taxon>
        <taxon>Atopobiaceae</taxon>
        <taxon>Olsenella</taxon>
    </lineage>
</organism>
<dbReference type="RefSeq" id="WP_021724922.1">
    <property type="nucleotide sequence ID" value="NZ_AWEZ01000006.1"/>
</dbReference>
<protein>
    <submittedName>
        <fullName evidence="1">Uncharacterized protein</fullName>
    </submittedName>
</protein>
<sequence>MGAVLRMPLPSGDRVKFDKRDVMFLSRMFVMGNVIKVAMPTFARTVGTTEPPPISWALR</sequence>
<comment type="caution">
    <text evidence="1">The sequence shown here is derived from an EMBL/GenBank/DDBJ whole genome shotgun (WGS) entry which is preliminary data.</text>
</comment>
<evidence type="ECO:0000313" key="2">
    <source>
        <dbReference type="Proteomes" id="UP000016638"/>
    </source>
</evidence>
<dbReference type="PATRIC" id="fig|1125712.3.peg.134"/>
<dbReference type="EMBL" id="AWEZ01000006">
    <property type="protein sequence ID" value="ERL10598.1"/>
    <property type="molecule type" value="Genomic_DNA"/>
</dbReference>
<dbReference type="AlphaFoldDB" id="U2TX30"/>